<dbReference type="Pfam" id="PF01905">
    <property type="entry name" value="DevR"/>
    <property type="match status" value="1"/>
</dbReference>
<proteinExistence type="predicted"/>
<dbReference type="InterPro" id="IPR010154">
    <property type="entry name" value="CRISPR-assoc_Cas7/Cst2/DevR"/>
</dbReference>
<evidence type="ECO:0000313" key="4">
    <source>
        <dbReference type="Proteomes" id="UP000032900"/>
    </source>
</evidence>
<reference evidence="3 4" key="1">
    <citation type="journal article" date="2015" name="Microbes Environ.">
        <title>Distribution and evolution of nitrogen fixation genes in the phylum bacteroidetes.</title>
        <authorList>
            <person name="Inoue J."/>
            <person name="Oshima K."/>
            <person name="Suda W."/>
            <person name="Sakamoto M."/>
            <person name="Iino T."/>
            <person name="Noda S."/>
            <person name="Hongoh Y."/>
            <person name="Hattori M."/>
            <person name="Ohkuma M."/>
        </authorList>
    </citation>
    <scope>NUCLEOTIDE SEQUENCE [LARGE SCALE GENOMIC DNA]</scope>
    <source>
        <strain evidence="3">JCM 15548</strain>
    </source>
</reference>
<dbReference type="InterPro" id="IPR013414">
    <property type="entry name" value="Cas7/Cst2/DevR_sub_I-B/Tneap"/>
</dbReference>
<evidence type="ECO:0000313" key="3">
    <source>
        <dbReference type="EMBL" id="GAO28624.1"/>
    </source>
</evidence>
<dbReference type="STRING" id="1236989.JCM15548_1741"/>
<dbReference type="EMBL" id="BAZW01000003">
    <property type="protein sequence ID" value="GAO28624.1"/>
    <property type="molecule type" value="Genomic_DNA"/>
</dbReference>
<dbReference type="AlphaFoldDB" id="A0A0E9LTN6"/>
<dbReference type="Proteomes" id="UP000032900">
    <property type="component" value="Unassembled WGS sequence"/>
</dbReference>
<evidence type="ECO:0000256" key="2">
    <source>
        <dbReference type="ARBA" id="ARBA00025626"/>
    </source>
</evidence>
<dbReference type="NCBIfam" id="TIGR02585">
    <property type="entry name" value="cas_Cst2_DevR"/>
    <property type="match status" value="2"/>
</dbReference>
<dbReference type="NCBIfam" id="TIGR01875">
    <property type="entry name" value="cas_MJ0381"/>
    <property type="match status" value="1"/>
</dbReference>
<keyword evidence="4" id="KW-1185">Reference proteome</keyword>
<comment type="function">
    <text evidence="2">CRISPR (clustered regularly interspaced short palindromic repeat) is an adaptive immune system that provides protection against mobile genetic elements (viruses, transposable elements and conjugative plasmids). CRISPR clusters contain spacers, sequences complementary to antecedent mobile elements, and target invading nucleic acids. CRISPR clusters are transcribed and processed into CRISPR RNA (crRNA).</text>
</comment>
<protein>
    <submittedName>
        <fullName evidence="3">CRISPR-associated negative autoregulator</fullName>
    </submittedName>
</protein>
<evidence type="ECO:0000256" key="1">
    <source>
        <dbReference type="ARBA" id="ARBA00023118"/>
    </source>
</evidence>
<gene>
    <name evidence="3" type="ORF">JCM15548_1741</name>
</gene>
<sequence length="365" mass="40731">MKNIKTQGFVLIDVDVVALNNAGKNTQSNNDNAVATKTIRKNGRSYVYVSGQAWRYWWREALQKNADWNLSPITRDGKIAFTNANPLKFPDDDVFGYMRAAKDAELDENGEPVKDKKGNVKMTNVTVTRISPLKNSAIISAASVRPEQNWSSMTRQQGDAVPYEKQEYSAIMKGMFSLDLSMVGTFSNYDRTGFKNLSIILQEEALNNGAEEIDDPYVLDGKGNPKKLIRLAKGIREKRATDTIQALKIISGGAMQTNNMGDVTPKFIILGTTKTGNHPFSHIVGSKGQRDEEVVFNIEGLVEVLKDYKDTFIGSVFIGRRSGFMDEITDDLKTLETMEDIPTVKVLSVNDAIDQYCEQMKSQIE</sequence>
<organism evidence="3 4">
    <name type="scientific">Geofilum rubicundum JCM 15548</name>
    <dbReference type="NCBI Taxonomy" id="1236989"/>
    <lineage>
        <taxon>Bacteria</taxon>
        <taxon>Pseudomonadati</taxon>
        <taxon>Bacteroidota</taxon>
        <taxon>Bacteroidia</taxon>
        <taxon>Marinilabiliales</taxon>
        <taxon>Marinilabiliaceae</taxon>
        <taxon>Geofilum</taxon>
    </lineage>
</organism>
<name>A0A0E9LTN6_9BACT</name>
<comment type="caution">
    <text evidence="3">The sequence shown here is derived from an EMBL/GenBank/DDBJ whole genome shotgun (WGS) entry which is preliminary data.</text>
</comment>
<accession>A0A0E9LTN6</accession>
<keyword evidence="1" id="KW-0051">Antiviral defense</keyword>
<dbReference type="GO" id="GO:0051607">
    <property type="term" value="P:defense response to virus"/>
    <property type="evidence" value="ECO:0007669"/>
    <property type="project" value="UniProtKB-KW"/>
</dbReference>
<dbReference type="RefSeq" id="WP_173427640.1">
    <property type="nucleotide sequence ID" value="NZ_BAZW01000003.1"/>
</dbReference>